<dbReference type="Pfam" id="PF12706">
    <property type="entry name" value="Lactamase_B_2"/>
    <property type="match status" value="1"/>
</dbReference>
<dbReference type="InterPro" id="IPR036866">
    <property type="entry name" value="RibonucZ/Hydroxyglut_hydro"/>
</dbReference>
<dbReference type="Gene3D" id="3.40.50.12650">
    <property type="match status" value="1"/>
</dbReference>
<evidence type="ECO:0000313" key="7">
    <source>
        <dbReference type="EMBL" id="RKP24241.1"/>
    </source>
</evidence>
<keyword evidence="5" id="KW-0539">Nucleus</keyword>
<keyword evidence="8" id="KW-1185">Reference proteome</keyword>
<evidence type="ECO:0000256" key="5">
    <source>
        <dbReference type="ARBA" id="ARBA00023242"/>
    </source>
</evidence>
<keyword evidence="3" id="KW-0227">DNA damage</keyword>
<dbReference type="GO" id="GO:0005634">
    <property type="term" value="C:nucleus"/>
    <property type="evidence" value="ECO:0007669"/>
    <property type="project" value="UniProtKB-SubCell"/>
</dbReference>
<name>A0A4P9YY29_9FUNG</name>
<accession>A0A4P9YY29</accession>
<dbReference type="Pfam" id="PF07522">
    <property type="entry name" value="DRMBL"/>
    <property type="match status" value="1"/>
</dbReference>
<gene>
    <name evidence="7" type="ORF">SYNPS1DRAFT_17481</name>
</gene>
<dbReference type="PANTHER" id="PTHR23240:SF6">
    <property type="entry name" value="DNA CROSS-LINK REPAIR 1A PROTEIN"/>
    <property type="match status" value="1"/>
</dbReference>
<protein>
    <submittedName>
        <fullName evidence="7">Beta-lactamase-like protein</fullName>
    </submittedName>
</protein>
<organism evidence="7 8">
    <name type="scientific">Syncephalis pseudoplumigaleata</name>
    <dbReference type="NCBI Taxonomy" id="1712513"/>
    <lineage>
        <taxon>Eukaryota</taxon>
        <taxon>Fungi</taxon>
        <taxon>Fungi incertae sedis</taxon>
        <taxon>Zoopagomycota</taxon>
        <taxon>Zoopagomycotina</taxon>
        <taxon>Zoopagomycetes</taxon>
        <taxon>Zoopagales</taxon>
        <taxon>Piptocephalidaceae</taxon>
        <taxon>Syncephalis</taxon>
    </lineage>
</organism>
<feature type="domain" description="Metallo-beta-lactamase" evidence="6">
    <location>
        <begin position="15"/>
        <end position="173"/>
    </location>
</feature>
<dbReference type="Gene3D" id="3.60.15.10">
    <property type="entry name" value="Ribonuclease Z/Hydroxyacylglutathione hydrolase-like"/>
    <property type="match status" value="1"/>
</dbReference>
<dbReference type="GO" id="GO:0003684">
    <property type="term" value="F:damaged DNA binding"/>
    <property type="evidence" value="ECO:0007669"/>
    <property type="project" value="TreeGrafter"/>
</dbReference>
<dbReference type="EMBL" id="KZ990357">
    <property type="protein sequence ID" value="RKP24241.1"/>
    <property type="molecule type" value="Genomic_DNA"/>
</dbReference>
<dbReference type="GO" id="GO:0035312">
    <property type="term" value="F:5'-3' DNA exonuclease activity"/>
    <property type="evidence" value="ECO:0007669"/>
    <property type="project" value="TreeGrafter"/>
</dbReference>
<evidence type="ECO:0000256" key="4">
    <source>
        <dbReference type="ARBA" id="ARBA00023204"/>
    </source>
</evidence>
<evidence type="ECO:0000256" key="2">
    <source>
        <dbReference type="ARBA" id="ARBA00010304"/>
    </source>
</evidence>
<proteinExistence type="inferred from homology"/>
<dbReference type="Proteomes" id="UP000278143">
    <property type="component" value="Unassembled WGS sequence"/>
</dbReference>
<dbReference type="OrthoDB" id="262529at2759"/>
<dbReference type="SMART" id="SM00849">
    <property type="entry name" value="Lactamase_B"/>
    <property type="match status" value="1"/>
</dbReference>
<keyword evidence="4" id="KW-0234">DNA repair</keyword>
<dbReference type="SUPFAM" id="SSF56281">
    <property type="entry name" value="Metallo-hydrolase/oxidoreductase"/>
    <property type="match status" value="1"/>
</dbReference>
<dbReference type="GO" id="GO:0006303">
    <property type="term" value="P:double-strand break repair via nonhomologous end joining"/>
    <property type="evidence" value="ECO:0007669"/>
    <property type="project" value="TreeGrafter"/>
</dbReference>
<dbReference type="GO" id="GO:0036297">
    <property type="term" value="P:interstrand cross-link repair"/>
    <property type="evidence" value="ECO:0007669"/>
    <property type="project" value="TreeGrafter"/>
</dbReference>
<evidence type="ECO:0000256" key="3">
    <source>
        <dbReference type="ARBA" id="ARBA00022763"/>
    </source>
</evidence>
<dbReference type="InterPro" id="IPR011084">
    <property type="entry name" value="DRMBL"/>
</dbReference>
<dbReference type="AlphaFoldDB" id="A0A4P9YY29"/>
<evidence type="ECO:0000313" key="8">
    <source>
        <dbReference type="Proteomes" id="UP000278143"/>
    </source>
</evidence>
<evidence type="ECO:0000256" key="1">
    <source>
        <dbReference type="ARBA" id="ARBA00004123"/>
    </source>
</evidence>
<reference evidence="8" key="1">
    <citation type="journal article" date="2018" name="Nat. Microbiol.">
        <title>Leveraging single-cell genomics to expand the fungal tree of life.</title>
        <authorList>
            <person name="Ahrendt S.R."/>
            <person name="Quandt C.A."/>
            <person name="Ciobanu D."/>
            <person name="Clum A."/>
            <person name="Salamov A."/>
            <person name="Andreopoulos B."/>
            <person name="Cheng J.F."/>
            <person name="Woyke T."/>
            <person name="Pelin A."/>
            <person name="Henrissat B."/>
            <person name="Reynolds N.K."/>
            <person name="Benny G.L."/>
            <person name="Smith M.E."/>
            <person name="James T.Y."/>
            <person name="Grigoriev I.V."/>
        </authorList>
    </citation>
    <scope>NUCLEOTIDE SEQUENCE [LARGE SCALE GENOMIC DNA]</scope>
    <source>
        <strain evidence="8">Benny S71-1</strain>
    </source>
</reference>
<dbReference type="InterPro" id="IPR001279">
    <property type="entry name" value="Metallo-B-lactamas"/>
</dbReference>
<comment type="subcellular location">
    <subcellularLocation>
        <location evidence="1">Nucleus</location>
    </subcellularLocation>
</comment>
<dbReference type="CDD" id="cd16273">
    <property type="entry name" value="SNM1A-1C-like_MBL-fold"/>
    <property type="match status" value="1"/>
</dbReference>
<sequence>MAKHSRAVREAALTGRHARLLDTSFTVDAFSYGAIEGCSAYFLTHFHSDHYQGLSKSFAHGPIYCTSVTANLVAERLKVPREQMRPLPLDTTLTIDSVRVTLIDANHCPGAAIILFEVPDASSPDGWRRHLHTGDFRAIPAHVEHAAIAKCPSLDMVYLDTTYLDPSYAFPAQSSVLEATVRTATTTTTTSSAASSRVLFVVGTYLIGKERVFQAIANAIGSKIYVTEEKQRILACLEDERLASLITTEPSKANVHVVSMNQLNRAWLTGYLDHHREAGFTSLVAFRPTGWSYKSKRQKDAGHADSGSDSETADPVSNAAVRWPCTAYSVQSLQSTKLSSDIVSYSVPYSEHSSFDELAAFVRSLSIRGKVQPTVNLRNDAAVRKMTHWLGRWMLRR</sequence>
<comment type="similarity">
    <text evidence="2">Belongs to the DNA repair metallo-beta-lactamase (DRMBL) family.</text>
</comment>
<dbReference type="PANTHER" id="PTHR23240">
    <property type="entry name" value="DNA CROSS-LINK REPAIR PROTEIN PSO2/SNM1-RELATED"/>
    <property type="match status" value="1"/>
</dbReference>
<evidence type="ECO:0000259" key="6">
    <source>
        <dbReference type="SMART" id="SM00849"/>
    </source>
</evidence>